<gene>
    <name evidence="1" type="ORF">PSON_ATCC_30995.1.T0280270</name>
</gene>
<proteinExistence type="predicted"/>
<name>A0A8S1M1P3_9CILI</name>
<organism evidence="1 2">
    <name type="scientific">Paramecium sonneborni</name>
    <dbReference type="NCBI Taxonomy" id="65129"/>
    <lineage>
        <taxon>Eukaryota</taxon>
        <taxon>Sar</taxon>
        <taxon>Alveolata</taxon>
        <taxon>Ciliophora</taxon>
        <taxon>Intramacronucleata</taxon>
        <taxon>Oligohymenophorea</taxon>
        <taxon>Peniculida</taxon>
        <taxon>Parameciidae</taxon>
        <taxon>Paramecium</taxon>
    </lineage>
</organism>
<evidence type="ECO:0000313" key="2">
    <source>
        <dbReference type="Proteomes" id="UP000692954"/>
    </source>
</evidence>
<dbReference type="EMBL" id="CAJJDN010000028">
    <property type="protein sequence ID" value="CAD8071801.1"/>
    <property type="molecule type" value="Genomic_DNA"/>
</dbReference>
<accession>A0A8S1M1P3</accession>
<dbReference type="AlphaFoldDB" id="A0A8S1M1P3"/>
<protein>
    <submittedName>
        <fullName evidence="1">Uncharacterized protein</fullName>
    </submittedName>
</protein>
<reference evidence="1" key="1">
    <citation type="submission" date="2021-01" db="EMBL/GenBank/DDBJ databases">
        <authorList>
            <consortium name="Genoscope - CEA"/>
            <person name="William W."/>
        </authorList>
    </citation>
    <scope>NUCLEOTIDE SEQUENCE</scope>
</reference>
<comment type="caution">
    <text evidence="1">The sequence shown here is derived from an EMBL/GenBank/DDBJ whole genome shotgun (WGS) entry which is preliminary data.</text>
</comment>
<evidence type="ECO:0000313" key="1">
    <source>
        <dbReference type="EMBL" id="CAD8071801.1"/>
    </source>
</evidence>
<keyword evidence="2" id="KW-1185">Reference proteome</keyword>
<dbReference type="OrthoDB" id="304777at2759"/>
<sequence length="424" mass="50599">MSLIRCFTLYDCQKDQFYLVSGDKLFLTTKLNSIFLELNPKLNEIKVEPPLFFMFRSTLGCFICQYDPSKKYYFTLLSNPELGEEQQKKILNKISKHIQEMPNYNEISVEGIQNQKQKAIEYLIKDCENLLQKETKIIQDQVIDQDQVIFNSNSGNLFSSNQNIFQSQATLKHGFNTTKDFSSEILVRIFRCFMMYDYNRQFFFMFIRRGFPIDRTWSSERNKLEKEILKKVQDPDDPKAKPQEPPLSFKYKGEFGVYQAKYDKEAKCYFILLSRFGVKQDVQISLLSNLYDEIVKVKNYIKIKYDSLEQKIKRKIEQLINNYEQDVTKQVDQAFIDQQLFEKKYKKFEMDQIRVNQQQIKSPLLEEQNDDDMKEHLNKQQENALDEEDIVPWITELNDQNDRQQLYQSKSNLNNNNNNLKKLK</sequence>
<dbReference type="Proteomes" id="UP000692954">
    <property type="component" value="Unassembled WGS sequence"/>
</dbReference>